<dbReference type="EMBL" id="MK500327">
    <property type="protein sequence ID" value="QBK85511.1"/>
    <property type="molecule type" value="Genomic_DNA"/>
</dbReference>
<name>A0A481YQM3_9VIRU</name>
<accession>A0A481YQM3</accession>
<organism evidence="1">
    <name type="scientific">Marseillevirus LCMAC101</name>
    <dbReference type="NCBI Taxonomy" id="2506602"/>
    <lineage>
        <taxon>Viruses</taxon>
        <taxon>Varidnaviria</taxon>
        <taxon>Bamfordvirae</taxon>
        <taxon>Nucleocytoviricota</taxon>
        <taxon>Megaviricetes</taxon>
        <taxon>Pimascovirales</taxon>
        <taxon>Pimascovirales incertae sedis</taxon>
        <taxon>Marseilleviridae</taxon>
    </lineage>
</organism>
<evidence type="ECO:0000313" key="1">
    <source>
        <dbReference type="EMBL" id="QBK85511.1"/>
    </source>
</evidence>
<protein>
    <submittedName>
        <fullName evidence="1">Uncharacterized protein</fullName>
    </submittedName>
</protein>
<proteinExistence type="predicted"/>
<reference evidence="1" key="1">
    <citation type="journal article" date="2019" name="MBio">
        <title>Virus Genomes from Deep Sea Sediments Expand the Ocean Megavirome and Support Independent Origins of Viral Gigantism.</title>
        <authorList>
            <person name="Backstrom D."/>
            <person name="Yutin N."/>
            <person name="Jorgensen S.L."/>
            <person name="Dharamshi J."/>
            <person name="Homa F."/>
            <person name="Zaremba-Niedwiedzka K."/>
            <person name="Spang A."/>
            <person name="Wolf Y.I."/>
            <person name="Koonin E.V."/>
            <person name="Ettema T.J."/>
        </authorList>
    </citation>
    <scope>NUCLEOTIDE SEQUENCE</scope>
</reference>
<gene>
    <name evidence="1" type="ORF">LCMAC101_00980</name>
</gene>
<sequence length="397" mass="46444">MGDLEKINNFCDKIIRKNKDYPDYPDSLKSLGGISDRTKDIMLKVIKNYQKGKSKRNAGYVKSELISRFLNPSPFLSNPIKKIEGPISIYQLSSTRNPQIFYLFGDYHDKLNSCGKTPKFYTWIEDTIINSPVFIDVYVEVPYQYKGRGYISGSMMKGIKDCYIRDFTEHFLKCFHHDKKYSPCQTSRFHYTDLRMLLPVESGFSTLILTYKSLFKNQSKKEISRRIKGVNIYFDFLTYPKSIVHKRITKQIGAIEDPRIKSSIRNMYRKCLADFLKGIEHINPRQSKSKITKSLDSAFFYQICLMDFYLISRCFRSYKKKEGYSGPSLNNIIYAGNTHIHNYIKILQILGFDIVESADYLPYDGDRPYDNDAKPNKNAQCLNISKIKQPLFHQRYM</sequence>